<organism evidence="4 5">
    <name type="scientific">Chenopodium quinoa</name>
    <name type="common">Quinoa</name>
    <dbReference type="NCBI Taxonomy" id="63459"/>
    <lineage>
        <taxon>Eukaryota</taxon>
        <taxon>Viridiplantae</taxon>
        <taxon>Streptophyta</taxon>
        <taxon>Embryophyta</taxon>
        <taxon>Tracheophyta</taxon>
        <taxon>Spermatophyta</taxon>
        <taxon>Magnoliopsida</taxon>
        <taxon>eudicotyledons</taxon>
        <taxon>Gunneridae</taxon>
        <taxon>Pentapetalae</taxon>
        <taxon>Caryophyllales</taxon>
        <taxon>Chenopodiaceae</taxon>
        <taxon>Chenopodioideae</taxon>
        <taxon>Atripliceae</taxon>
        <taxon>Chenopodium</taxon>
    </lineage>
</organism>
<accession>A0A803MFK9</accession>
<feature type="domain" description="SMP" evidence="3">
    <location>
        <begin position="14"/>
        <end position="68"/>
    </location>
</feature>
<keyword evidence="2" id="KW-0677">Repeat</keyword>
<dbReference type="InterPro" id="IPR042971">
    <property type="entry name" value="LEA_SMP"/>
</dbReference>
<dbReference type="PANTHER" id="PTHR31174:SF34">
    <property type="entry name" value="LATE EMBRYOGENESIS ABUNDANT PROTEIN 47"/>
    <property type="match status" value="1"/>
</dbReference>
<dbReference type="Pfam" id="PF04927">
    <property type="entry name" value="SMP"/>
    <property type="match status" value="2"/>
</dbReference>
<sequence>MAYEQERRGEMGAIKYGDVFEMSGELAEQPISPRDAAAMRSAETRAFGKTIKGGPASLMLEAAAKNVKAGVVVPDDTLSSDQNLVDDNPWHDSQLSHEQMESAMSVEGMGSGSAGVTIGEALEAAAEAVGDKPEATNMLTDDKVATKLDAERIKAAELRGHSGGASAEDSLHLCGVKQTTTPGGVAEAVETAARINQPEK</sequence>
<evidence type="ECO:0000256" key="2">
    <source>
        <dbReference type="ARBA" id="ARBA00022737"/>
    </source>
</evidence>
<evidence type="ECO:0000313" key="5">
    <source>
        <dbReference type="Proteomes" id="UP000596660"/>
    </source>
</evidence>
<evidence type="ECO:0000256" key="1">
    <source>
        <dbReference type="ARBA" id="ARBA00010733"/>
    </source>
</evidence>
<protein>
    <recommendedName>
        <fullName evidence="3">SMP domain-containing protein</fullName>
    </recommendedName>
</protein>
<dbReference type="AlphaFoldDB" id="A0A803MFK9"/>
<dbReference type="PANTHER" id="PTHR31174">
    <property type="entry name" value="SEED MATURATION FAMILY PROTEIN"/>
    <property type="match status" value="1"/>
</dbReference>
<evidence type="ECO:0000259" key="3">
    <source>
        <dbReference type="Pfam" id="PF04927"/>
    </source>
</evidence>
<dbReference type="EnsemblPlants" id="AUR62028603-RA">
    <property type="protein sequence ID" value="AUR62028603-RA:cds"/>
    <property type="gene ID" value="AUR62028603"/>
</dbReference>
<dbReference type="Gramene" id="AUR62028603-RA">
    <property type="protein sequence ID" value="AUR62028603-RA:cds"/>
    <property type="gene ID" value="AUR62028603"/>
</dbReference>
<dbReference type="InterPro" id="IPR007011">
    <property type="entry name" value="LEA_SMP_dom"/>
</dbReference>
<name>A0A803MFK9_CHEQI</name>
<keyword evidence="5" id="KW-1185">Reference proteome</keyword>
<feature type="domain" description="SMP" evidence="3">
    <location>
        <begin position="134"/>
        <end position="197"/>
    </location>
</feature>
<dbReference type="Proteomes" id="UP000596660">
    <property type="component" value="Unplaced"/>
</dbReference>
<reference evidence="4" key="1">
    <citation type="journal article" date="2017" name="Nature">
        <title>The genome of Chenopodium quinoa.</title>
        <authorList>
            <person name="Jarvis D.E."/>
            <person name="Ho Y.S."/>
            <person name="Lightfoot D.J."/>
            <person name="Schmoeckel S.M."/>
            <person name="Li B."/>
            <person name="Borm T.J.A."/>
            <person name="Ohyanagi H."/>
            <person name="Mineta K."/>
            <person name="Michell C.T."/>
            <person name="Saber N."/>
            <person name="Kharbatia N.M."/>
            <person name="Rupper R.R."/>
            <person name="Sharp A.R."/>
            <person name="Dally N."/>
            <person name="Boughton B.A."/>
            <person name="Woo Y.H."/>
            <person name="Gao G."/>
            <person name="Schijlen E.G.W.M."/>
            <person name="Guo X."/>
            <person name="Momin A.A."/>
            <person name="Negrao S."/>
            <person name="Al-Babili S."/>
            <person name="Gehring C."/>
            <person name="Roessner U."/>
            <person name="Jung C."/>
            <person name="Murphy K."/>
            <person name="Arold S.T."/>
            <person name="Gojobori T."/>
            <person name="van der Linden C.G."/>
            <person name="van Loo E.N."/>
            <person name="Jellen E.N."/>
            <person name="Maughan P.J."/>
            <person name="Tester M."/>
        </authorList>
    </citation>
    <scope>NUCLEOTIDE SEQUENCE [LARGE SCALE GENOMIC DNA]</scope>
    <source>
        <strain evidence="4">cv. PI 614886</strain>
    </source>
</reference>
<proteinExistence type="inferred from homology"/>
<comment type="similarity">
    <text evidence="1">Belongs to the LEA type SMP family.</text>
</comment>
<reference evidence="4" key="2">
    <citation type="submission" date="2021-03" db="UniProtKB">
        <authorList>
            <consortium name="EnsemblPlants"/>
        </authorList>
    </citation>
    <scope>IDENTIFICATION</scope>
</reference>
<evidence type="ECO:0000313" key="4">
    <source>
        <dbReference type="EnsemblPlants" id="AUR62028603-RA:cds"/>
    </source>
</evidence>